<dbReference type="Proteomes" id="UP000636891">
    <property type="component" value="Unassembled WGS sequence"/>
</dbReference>
<comment type="caution">
    <text evidence="1">The sequence shown here is derived from an EMBL/GenBank/DDBJ whole genome shotgun (WGS) entry which is preliminary data.</text>
</comment>
<name>A0ABR7CR20_9BACT</name>
<protein>
    <submittedName>
        <fullName evidence="1">Uncharacterized protein</fullName>
    </submittedName>
</protein>
<gene>
    <name evidence="1" type="ORF">H8S08_11630</name>
</gene>
<organism evidence="1 2">
    <name type="scientific">Alistipes hominis</name>
    <dbReference type="NCBI Taxonomy" id="2763015"/>
    <lineage>
        <taxon>Bacteria</taxon>
        <taxon>Pseudomonadati</taxon>
        <taxon>Bacteroidota</taxon>
        <taxon>Bacteroidia</taxon>
        <taxon>Bacteroidales</taxon>
        <taxon>Rikenellaceae</taxon>
        <taxon>Alistipes</taxon>
    </lineage>
</organism>
<evidence type="ECO:0000313" key="2">
    <source>
        <dbReference type="Proteomes" id="UP000636891"/>
    </source>
</evidence>
<evidence type="ECO:0000313" key="1">
    <source>
        <dbReference type="EMBL" id="MBC5617655.1"/>
    </source>
</evidence>
<sequence length="118" mass="13609">MNIAKIKNIPVFIIRPCLPIRNGSADRLPFCGRADTEMKIRGRRRRGGIRNRHDFELKNSVFGIKNFVIPKIRCTFDTDFAFLGFDAGLELTVDLPGRINFLVRNICALRNYSYFCQP</sequence>
<dbReference type="RefSeq" id="WP_145996512.1">
    <property type="nucleotide sequence ID" value="NZ_JACOOK010000007.1"/>
</dbReference>
<dbReference type="EMBL" id="JACOOK010000007">
    <property type="protein sequence ID" value="MBC5617655.1"/>
    <property type="molecule type" value="Genomic_DNA"/>
</dbReference>
<reference evidence="1 2" key="1">
    <citation type="submission" date="2020-08" db="EMBL/GenBank/DDBJ databases">
        <title>Genome public.</title>
        <authorList>
            <person name="Liu C."/>
            <person name="Sun Q."/>
        </authorList>
    </citation>
    <scope>NUCLEOTIDE SEQUENCE [LARGE SCALE GENOMIC DNA]</scope>
    <source>
        <strain evidence="1 2">New-7</strain>
    </source>
</reference>
<accession>A0ABR7CR20</accession>
<proteinExistence type="predicted"/>
<keyword evidence="2" id="KW-1185">Reference proteome</keyword>